<comment type="caution">
    <text evidence="2">The sequence shown here is derived from an EMBL/GenBank/DDBJ whole genome shotgun (WGS) entry which is preliminary data.</text>
</comment>
<accession>A0A426ZZK2</accession>
<dbReference type="PANTHER" id="PTHR34370:SF2">
    <property type="entry name" value="GAG-POL POLYPROTEIN_RETROTRANSPOSON"/>
    <property type="match status" value="1"/>
</dbReference>
<evidence type="ECO:0000313" key="2">
    <source>
        <dbReference type="EMBL" id="RRT69384.1"/>
    </source>
</evidence>
<organism evidence="2 3">
    <name type="scientific">Ensete ventricosum</name>
    <name type="common">Abyssinian banana</name>
    <name type="synonym">Musa ensete</name>
    <dbReference type="NCBI Taxonomy" id="4639"/>
    <lineage>
        <taxon>Eukaryota</taxon>
        <taxon>Viridiplantae</taxon>
        <taxon>Streptophyta</taxon>
        <taxon>Embryophyta</taxon>
        <taxon>Tracheophyta</taxon>
        <taxon>Spermatophyta</taxon>
        <taxon>Magnoliopsida</taxon>
        <taxon>Liliopsida</taxon>
        <taxon>Zingiberales</taxon>
        <taxon>Musaceae</taxon>
        <taxon>Ensete</taxon>
    </lineage>
</organism>
<dbReference type="EMBL" id="AMZH03004359">
    <property type="protein sequence ID" value="RRT69384.1"/>
    <property type="molecule type" value="Genomic_DNA"/>
</dbReference>
<feature type="transmembrane region" description="Helical" evidence="1">
    <location>
        <begin position="106"/>
        <end position="129"/>
    </location>
</feature>
<name>A0A426ZZK2_ENSVE</name>
<protein>
    <submittedName>
        <fullName evidence="2">Uncharacterized protein</fullName>
    </submittedName>
</protein>
<dbReference type="AlphaFoldDB" id="A0A426ZZK2"/>
<keyword evidence="1" id="KW-0472">Membrane</keyword>
<evidence type="ECO:0000313" key="3">
    <source>
        <dbReference type="Proteomes" id="UP000287651"/>
    </source>
</evidence>
<dbReference type="PANTHER" id="PTHR34370">
    <property type="entry name" value="OS04G0600100 PROTEIN"/>
    <property type="match status" value="1"/>
</dbReference>
<evidence type="ECO:0000256" key="1">
    <source>
        <dbReference type="SAM" id="Phobius"/>
    </source>
</evidence>
<reference evidence="2 3" key="1">
    <citation type="journal article" date="2014" name="Agronomy (Basel)">
        <title>A Draft Genome Sequence for Ensete ventricosum, the Drought-Tolerant Tree Against Hunger.</title>
        <authorList>
            <person name="Harrison J."/>
            <person name="Moore K.A."/>
            <person name="Paszkiewicz K."/>
            <person name="Jones T."/>
            <person name="Grant M."/>
            <person name="Ambacheew D."/>
            <person name="Muzemil S."/>
            <person name="Studholme D.J."/>
        </authorList>
    </citation>
    <scope>NUCLEOTIDE SEQUENCE [LARGE SCALE GENOMIC DNA]</scope>
</reference>
<gene>
    <name evidence="2" type="ORF">B296_00029423</name>
</gene>
<keyword evidence="1" id="KW-0812">Transmembrane</keyword>
<sequence length="130" mass="14155">MNIVFSRVLNFDVYPPIRAVRTGPRGYWFADHALSSGASVLIGTEVYHPVLLRISTVIEAYWSVRPAGMVGGGIFRVLGALALAPCVDRGLSWFTVKFKFESKGQAFAAIAGLCFGLALLLFFGLTLLWA</sequence>
<keyword evidence="1" id="KW-1133">Transmembrane helix</keyword>
<dbReference type="Proteomes" id="UP000287651">
    <property type="component" value="Unassembled WGS sequence"/>
</dbReference>
<proteinExistence type="predicted"/>